<organism evidence="1 2">
    <name type="scientific">Reinekea forsetii</name>
    <dbReference type="NCBI Taxonomy" id="1336806"/>
    <lineage>
        <taxon>Bacteria</taxon>
        <taxon>Pseudomonadati</taxon>
        <taxon>Pseudomonadota</taxon>
        <taxon>Gammaproteobacteria</taxon>
        <taxon>Oceanospirillales</taxon>
        <taxon>Saccharospirillaceae</taxon>
        <taxon>Reinekea</taxon>
    </lineage>
</organism>
<gene>
    <name evidence="1" type="ORF">REIFOR_00041</name>
</gene>
<protein>
    <recommendedName>
        <fullName evidence="3">DUF2390 domain-containing protein</fullName>
    </recommendedName>
</protein>
<dbReference type="RefSeq" id="WP_100255638.1">
    <property type="nucleotide sequence ID" value="NZ_CP011797.1"/>
</dbReference>
<dbReference type="Pfam" id="PF09523">
    <property type="entry name" value="DUF2390"/>
    <property type="match status" value="1"/>
</dbReference>
<evidence type="ECO:0000313" key="1">
    <source>
        <dbReference type="EMBL" id="ATX75219.1"/>
    </source>
</evidence>
<accession>A0A2K8KM54</accession>
<evidence type="ECO:0000313" key="2">
    <source>
        <dbReference type="Proteomes" id="UP000229757"/>
    </source>
</evidence>
<dbReference type="AlphaFoldDB" id="A0A2K8KM54"/>
<dbReference type="Proteomes" id="UP000229757">
    <property type="component" value="Chromosome"/>
</dbReference>
<dbReference type="OrthoDB" id="5795846at2"/>
<proteinExistence type="predicted"/>
<dbReference type="InterPro" id="IPR012659">
    <property type="entry name" value="CHP02444"/>
</dbReference>
<dbReference type="KEGG" id="rfo:REIFOR_00041"/>
<evidence type="ECO:0008006" key="3">
    <source>
        <dbReference type="Google" id="ProtNLM"/>
    </source>
</evidence>
<dbReference type="EMBL" id="CP011797">
    <property type="protein sequence ID" value="ATX75219.1"/>
    <property type="molecule type" value="Genomic_DNA"/>
</dbReference>
<reference evidence="1 2" key="1">
    <citation type="journal article" date="2017" name="Environ. Microbiol.">
        <title>Genomic and physiological analyses of 'Reinekea forsetii' reveal a versatile opportunistic lifestyle during spring algae blooms.</title>
        <authorList>
            <person name="Avci B."/>
            <person name="Hahnke R.L."/>
            <person name="Chafee M."/>
            <person name="Fischer T."/>
            <person name="Gruber-Vodicka H."/>
            <person name="Tegetmeyer H.E."/>
            <person name="Harder J."/>
            <person name="Fuchs B.M."/>
            <person name="Amann R.I."/>
            <person name="Teeling H."/>
        </authorList>
    </citation>
    <scope>NUCLEOTIDE SEQUENCE [LARGE SCALE GENOMIC DNA]</scope>
    <source>
        <strain evidence="1 2">Hel1_31_D35</strain>
    </source>
</reference>
<keyword evidence="2" id="KW-1185">Reference proteome</keyword>
<sequence length="149" mass="16616">MGQEFTNALQQTPLWRFANRVYLPNKIALLAWQDDYAAQVNDIIAIAFALQQGLSLPACWWQDDSVTHLRPLIGRVRHYRTGLDGALKRNALTFELMLEGLDIQLLQALFVDAELGSGDLVEHYALSLGVKKGALAPLIQTLLRVTDST</sequence>
<name>A0A2K8KM54_9GAMM</name>